<accession>A0A3M6TBV0</accession>
<feature type="region of interest" description="Disordered" evidence="1">
    <location>
        <begin position="211"/>
        <end position="242"/>
    </location>
</feature>
<reference evidence="2 3" key="1">
    <citation type="journal article" date="2018" name="Sci. Rep.">
        <title>Comparative analysis of the Pocillopora damicornis genome highlights role of immune system in coral evolution.</title>
        <authorList>
            <person name="Cunning R."/>
            <person name="Bay R.A."/>
            <person name="Gillette P."/>
            <person name="Baker A.C."/>
            <person name="Traylor-Knowles N."/>
        </authorList>
    </citation>
    <scope>NUCLEOTIDE SEQUENCE [LARGE SCALE GENOMIC DNA]</scope>
    <source>
        <strain evidence="2">RSMAS</strain>
        <tissue evidence="2">Whole animal</tissue>
    </source>
</reference>
<organism evidence="2 3">
    <name type="scientific">Pocillopora damicornis</name>
    <name type="common">Cauliflower coral</name>
    <name type="synonym">Millepora damicornis</name>
    <dbReference type="NCBI Taxonomy" id="46731"/>
    <lineage>
        <taxon>Eukaryota</taxon>
        <taxon>Metazoa</taxon>
        <taxon>Cnidaria</taxon>
        <taxon>Anthozoa</taxon>
        <taxon>Hexacorallia</taxon>
        <taxon>Scleractinia</taxon>
        <taxon>Astrocoeniina</taxon>
        <taxon>Pocilloporidae</taxon>
        <taxon>Pocillopora</taxon>
    </lineage>
</organism>
<protein>
    <submittedName>
        <fullName evidence="2">Uncharacterized protein</fullName>
    </submittedName>
</protein>
<dbReference type="Proteomes" id="UP000275408">
    <property type="component" value="Unassembled WGS sequence"/>
</dbReference>
<gene>
    <name evidence="2" type="ORF">pdam_00018029</name>
</gene>
<comment type="caution">
    <text evidence="2">The sequence shown here is derived from an EMBL/GenBank/DDBJ whole genome shotgun (WGS) entry which is preliminary data.</text>
</comment>
<evidence type="ECO:0000256" key="1">
    <source>
        <dbReference type="SAM" id="MobiDB-lite"/>
    </source>
</evidence>
<sequence>MGTSISKKLEEQQKNKDEKAVEELQMLQEMMVNKVAAARAEMREKALKDANVPIVAFVDTSEKYSVDVSNAPDDAITTSIKEMFGGNIIQGLVSLIGVALNQFLGNTQAGVSEQNDYHIVFSDNALLRIDVMSYKYEFSSKGVEDERRNGFCYCTQAAVVDLKKVSPEVLLYELTRTIGQENIPDAVKQLHSMAEFGEQLYQVVNELNTAAEKTLPDSDDGAGRKKQIINASEEEDDEEHDD</sequence>
<evidence type="ECO:0000313" key="3">
    <source>
        <dbReference type="Proteomes" id="UP000275408"/>
    </source>
</evidence>
<evidence type="ECO:0000313" key="2">
    <source>
        <dbReference type="EMBL" id="RMX38877.1"/>
    </source>
</evidence>
<keyword evidence="3" id="KW-1185">Reference proteome</keyword>
<name>A0A3M6TBV0_POCDA</name>
<dbReference type="OrthoDB" id="5976086at2759"/>
<proteinExistence type="predicted"/>
<dbReference type="AlphaFoldDB" id="A0A3M6TBV0"/>
<dbReference type="OMA" id="NCAFLRI"/>
<feature type="compositionally biased region" description="Acidic residues" evidence="1">
    <location>
        <begin position="232"/>
        <end position="242"/>
    </location>
</feature>
<dbReference type="EMBL" id="RCHS01003931">
    <property type="protein sequence ID" value="RMX38877.1"/>
    <property type="molecule type" value="Genomic_DNA"/>
</dbReference>